<dbReference type="GO" id="GO:0003676">
    <property type="term" value="F:nucleic acid binding"/>
    <property type="evidence" value="ECO:0007669"/>
    <property type="project" value="InterPro"/>
</dbReference>
<dbReference type="PANTHER" id="PTHR30231">
    <property type="entry name" value="DNA POLYMERASE III SUBUNIT EPSILON"/>
    <property type="match status" value="1"/>
</dbReference>
<name>A0A1R1LNC0_9MICC</name>
<comment type="caution">
    <text evidence="5">The sequence shown here is derived from an EMBL/GenBank/DDBJ whole genome shotgun (WGS) entry which is preliminary data.</text>
</comment>
<dbReference type="OrthoDB" id="9791657at2"/>
<protein>
    <submittedName>
        <fullName evidence="5">DNA polymerase III subunit epsilon</fullName>
    </submittedName>
</protein>
<dbReference type="Gene3D" id="3.30.420.10">
    <property type="entry name" value="Ribonuclease H-like superfamily/Ribonuclease H"/>
    <property type="match status" value="1"/>
</dbReference>
<dbReference type="Proteomes" id="UP000187085">
    <property type="component" value="Unassembled WGS sequence"/>
</dbReference>
<evidence type="ECO:0000256" key="3">
    <source>
        <dbReference type="ARBA" id="ARBA00022839"/>
    </source>
</evidence>
<reference evidence="5 6" key="1">
    <citation type="submission" date="2016-12" db="EMBL/GenBank/DDBJ databases">
        <title>Draft genome of Tersicoccus phoenicis 1P05MA.</title>
        <authorList>
            <person name="Nakajima Y."/>
            <person name="Yoshizawa S."/>
            <person name="Nakamura K."/>
            <person name="Ogura Y."/>
            <person name="Hayashi T."/>
            <person name="Kogure K."/>
        </authorList>
    </citation>
    <scope>NUCLEOTIDE SEQUENCE [LARGE SCALE GENOMIC DNA]</scope>
    <source>
        <strain evidence="5 6">1p05MA</strain>
    </source>
</reference>
<feature type="domain" description="Exonuclease" evidence="4">
    <location>
        <begin position="8"/>
        <end position="186"/>
    </location>
</feature>
<dbReference type="GO" id="GO:0008408">
    <property type="term" value="F:3'-5' exonuclease activity"/>
    <property type="evidence" value="ECO:0007669"/>
    <property type="project" value="TreeGrafter"/>
</dbReference>
<evidence type="ECO:0000259" key="4">
    <source>
        <dbReference type="SMART" id="SM00479"/>
    </source>
</evidence>
<dbReference type="NCBIfam" id="NF005927">
    <property type="entry name" value="PRK07942.1"/>
    <property type="match status" value="1"/>
</dbReference>
<sequence length="232" mass="25833">MPSWHLLPRAAFDLETTGRDPATARIVSASVVVVDSAGRFIGRHEWLADPGVEIPEAASTVHGITTARARAEGRPAPVVIAEVTASLRELFDARIPVLAFNAVYDFTVLAQECRRWALPDPPHPMPVLDPFQIHRELERRREGGRKRTLVALCDEFDVPLAHAHTSAADAAATLGLADALARRWPELQMPARWLHELQIVWLRERAERRAAHLRREGWAEADIPGPHPWPVG</sequence>
<keyword evidence="1" id="KW-0540">Nuclease</keyword>
<evidence type="ECO:0000313" key="6">
    <source>
        <dbReference type="Proteomes" id="UP000187085"/>
    </source>
</evidence>
<dbReference type="CDD" id="cd06127">
    <property type="entry name" value="DEDDh"/>
    <property type="match status" value="1"/>
</dbReference>
<evidence type="ECO:0000256" key="2">
    <source>
        <dbReference type="ARBA" id="ARBA00022801"/>
    </source>
</evidence>
<dbReference type="SUPFAM" id="SSF53098">
    <property type="entry name" value="Ribonuclease H-like"/>
    <property type="match status" value="1"/>
</dbReference>
<dbReference type="InterPro" id="IPR013520">
    <property type="entry name" value="Ribonucl_H"/>
</dbReference>
<proteinExistence type="predicted"/>
<dbReference type="EMBL" id="MRDE01000007">
    <property type="protein sequence ID" value="OMH29037.1"/>
    <property type="molecule type" value="Genomic_DNA"/>
</dbReference>
<dbReference type="PANTHER" id="PTHR30231:SF4">
    <property type="entry name" value="PROTEIN NEN2"/>
    <property type="match status" value="1"/>
</dbReference>
<dbReference type="RefSeq" id="WP_076701054.1">
    <property type="nucleotide sequence ID" value="NZ_MRDE01000007.1"/>
</dbReference>
<keyword evidence="3" id="KW-0269">Exonuclease</keyword>
<evidence type="ECO:0000256" key="1">
    <source>
        <dbReference type="ARBA" id="ARBA00022722"/>
    </source>
</evidence>
<keyword evidence="6" id="KW-1185">Reference proteome</keyword>
<dbReference type="GO" id="GO:0005829">
    <property type="term" value="C:cytosol"/>
    <property type="evidence" value="ECO:0007669"/>
    <property type="project" value="TreeGrafter"/>
</dbReference>
<dbReference type="STRING" id="554083.BKD30_01475"/>
<gene>
    <name evidence="5" type="ORF">BKD30_01475</name>
</gene>
<dbReference type="InterPro" id="IPR012337">
    <property type="entry name" value="RNaseH-like_sf"/>
</dbReference>
<dbReference type="InterPro" id="IPR036397">
    <property type="entry name" value="RNaseH_sf"/>
</dbReference>
<evidence type="ECO:0000313" key="5">
    <source>
        <dbReference type="EMBL" id="OMH29037.1"/>
    </source>
</evidence>
<dbReference type="Pfam" id="PF00929">
    <property type="entry name" value="RNase_T"/>
    <property type="match status" value="1"/>
</dbReference>
<keyword evidence="2" id="KW-0378">Hydrolase</keyword>
<organism evidence="5 6">
    <name type="scientific">Tersicoccus phoenicis</name>
    <dbReference type="NCBI Taxonomy" id="554083"/>
    <lineage>
        <taxon>Bacteria</taxon>
        <taxon>Bacillati</taxon>
        <taxon>Actinomycetota</taxon>
        <taxon>Actinomycetes</taxon>
        <taxon>Micrococcales</taxon>
        <taxon>Micrococcaceae</taxon>
        <taxon>Tersicoccus</taxon>
    </lineage>
</organism>
<accession>A0A1R1LNC0</accession>
<dbReference type="AlphaFoldDB" id="A0A1R1LNC0"/>
<dbReference type="SMART" id="SM00479">
    <property type="entry name" value="EXOIII"/>
    <property type="match status" value="1"/>
</dbReference>